<keyword evidence="6 13" id="KW-0547">Nucleotide-binding</keyword>
<dbReference type="Pfam" id="PF03129">
    <property type="entry name" value="HGTP_anticodon"/>
    <property type="match status" value="1"/>
</dbReference>
<evidence type="ECO:0000256" key="2">
    <source>
        <dbReference type="ARBA" id="ARBA00008226"/>
    </source>
</evidence>
<dbReference type="InterPro" id="IPR023509">
    <property type="entry name" value="DTD-like_sf"/>
</dbReference>
<comment type="catalytic activity">
    <reaction evidence="12 13">
        <text>tRNA(Thr) + L-threonine + ATP = L-threonyl-tRNA(Thr) + AMP + diphosphate + H(+)</text>
        <dbReference type="Rhea" id="RHEA:24624"/>
        <dbReference type="Rhea" id="RHEA-COMP:9670"/>
        <dbReference type="Rhea" id="RHEA-COMP:9704"/>
        <dbReference type="ChEBI" id="CHEBI:15378"/>
        <dbReference type="ChEBI" id="CHEBI:30616"/>
        <dbReference type="ChEBI" id="CHEBI:33019"/>
        <dbReference type="ChEBI" id="CHEBI:57926"/>
        <dbReference type="ChEBI" id="CHEBI:78442"/>
        <dbReference type="ChEBI" id="CHEBI:78534"/>
        <dbReference type="ChEBI" id="CHEBI:456215"/>
        <dbReference type="EC" id="6.1.1.3"/>
    </reaction>
</comment>
<sequence length="644" mass="72582">MQLLLIHSDYIEFEAKRRTPVAEDVGEAEKAGRMEEALCAFIAVEKIDEDDVSAVVAAGAKEIASVAEQVKTKRIMLYPYAHLSSSLSSPAAAVEVLRGLQEALQEEYEVAKAPFGWYKAFRLSCKGHPLSELSRSIRVGEGAGAEAGAAAPAAAEDLPEAAEKEEVVSEALKAEAKAVSFWKIMTPDGLMADPEKFDFRGRENLGKFVNYEISKSRAVESVPPHVELMRRLELVDYEPGSDSGNMRYYPKGRLVKSLLESYVLERAADMGAMEVETPIMYDMNHPTLKKYLDRFPARQYSIEAEKRSFFLRFAACFGQFLMSHDMTLSYRSLPLKMIEMTRYSFRREQRGELVGLRRLRAFTMPDMHTLCADMAEATAEFEKQYETSISVLAEAGLDLDDYEVAIRFTREFYEENREFVEGLVGIVNKPVLIEMWEERFFYFVLKFEFNFVDALDKASALSTVQIDVENADRYEIDYADAAGALRRPVILHCSPSGAIERLMFALLEKAHRVSVEGKVPMLATWISPTQVRVIPVAERHLARALEVAGAIGFRTDVDDRDETVGKKIRDAGREWIPYVVVIGDQELESGKLAVTVRAESQPKKPYKVEMAPEELKARIGSETAGKPWKRLPLPVKLSERPRFI</sequence>
<evidence type="ECO:0000256" key="6">
    <source>
        <dbReference type="ARBA" id="ARBA00022741"/>
    </source>
</evidence>
<dbReference type="EMBL" id="JARFPL010000044">
    <property type="protein sequence ID" value="MDF0594086.1"/>
    <property type="molecule type" value="Genomic_DNA"/>
</dbReference>
<dbReference type="PANTHER" id="PTHR11451">
    <property type="entry name" value="THREONINE-TRNA LIGASE"/>
    <property type="match status" value="1"/>
</dbReference>
<protein>
    <recommendedName>
        <fullName evidence="13">Threonine--tRNA ligase</fullName>
        <ecNumber evidence="13">6.1.1.3</ecNumber>
    </recommendedName>
    <alternativeName>
        <fullName evidence="13">Threonyl-tRNA synthetase</fullName>
        <shortName evidence="13">ThrRS</shortName>
    </alternativeName>
</protein>
<name>A0ABT5XHC0_9EURY</name>
<dbReference type="InterPro" id="IPR002320">
    <property type="entry name" value="Thr-tRNA-ligase_IIa"/>
</dbReference>
<evidence type="ECO:0000256" key="8">
    <source>
        <dbReference type="ARBA" id="ARBA00022840"/>
    </source>
</evidence>
<evidence type="ECO:0000259" key="14">
    <source>
        <dbReference type="PROSITE" id="PS50862"/>
    </source>
</evidence>
<evidence type="ECO:0000256" key="11">
    <source>
        <dbReference type="ARBA" id="ARBA00023146"/>
    </source>
</evidence>
<dbReference type="Gene3D" id="3.30.930.10">
    <property type="entry name" value="Bira Bifunctional Protein, Domain 2"/>
    <property type="match status" value="1"/>
</dbReference>
<evidence type="ECO:0000256" key="7">
    <source>
        <dbReference type="ARBA" id="ARBA00022833"/>
    </source>
</evidence>
<evidence type="ECO:0000256" key="9">
    <source>
        <dbReference type="ARBA" id="ARBA00022884"/>
    </source>
</evidence>
<feature type="domain" description="Aminoacyl-transfer RNA synthetases class-II family profile" evidence="14">
    <location>
        <begin position="224"/>
        <end position="520"/>
    </location>
</feature>
<keyword evidence="5 13" id="KW-0436">Ligase</keyword>
<feature type="binding site" evidence="13">
    <location>
        <position position="368"/>
    </location>
    <ligand>
        <name>Zn(2+)</name>
        <dbReference type="ChEBI" id="CHEBI:29105"/>
        <note>catalytic</note>
    </ligand>
</feature>
<dbReference type="InterPro" id="IPR015011">
    <property type="entry name" value="Threonyl-tRNA_syn_edit_dom_arc"/>
</dbReference>
<dbReference type="InterPro" id="IPR047246">
    <property type="entry name" value="ThrRS_anticodon"/>
</dbReference>
<evidence type="ECO:0000256" key="12">
    <source>
        <dbReference type="ARBA" id="ARBA00049515"/>
    </source>
</evidence>
<accession>A0ABT5XHC0</accession>
<evidence type="ECO:0000256" key="3">
    <source>
        <dbReference type="ARBA" id="ARBA00022490"/>
    </source>
</evidence>
<keyword evidence="13" id="KW-0479">Metal-binding</keyword>
<dbReference type="NCBIfam" id="NF003068">
    <property type="entry name" value="PRK03991.1"/>
    <property type="match status" value="1"/>
</dbReference>
<keyword evidence="3 13" id="KW-0963">Cytoplasm</keyword>
<evidence type="ECO:0000256" key="5">
    <source>
        <dbReference type="ARBA" id="ARBA00022598"/>
    </source>
</evidence>
<dbReference type="InterPro" id="IPR006195">
    <property type="entry name" value="aa-tRNA-synth_II"/>
</dbReference>
<dbReference type="InterPro" id="IPR045864">
    <property type="entry name" value="aa-tRNA-synth_II/BPL/LPL"/>
</dbReference>
<dbReference type="NCBIfam" id="TIGR00418">
    <property type="entry name" value="thrS"/>
    <property type="match status" value="1"/>
</dbReference>
<evidence type="ECO:0000256" key="13">
    <source>
        <dbReference type="HAMAP-Rule" id="MF_00184"/>
    </source>
</evidence>
<reference evidence="15 16" key="1">
    <citation type="submission" date="2023-03" db="EMBL/GenBank/DDBJ databases">
        <title>Whole genome sequencing of Methanotrichaceae archaeon M04Ac.</title>
        <authorList>
            <person name="Khomyakova M.A."/>
            <person name="Merkel A.Y."/>
            <person name="Slobodkin A.I."/>
        </authorList>
    </citation>
    <scope>NUCLEOTIDE SEQUENCE [LARGE SCALE GENOMIC DNA]</scope>
    <source>
        <strain evidence="15 16">M04Ac</strain>
    </source>
</reference>
<proteinExistence type="inferred from homology"/>
<evidence type="ECO:0000256" key="4">
    <source>
        <dbReference type="ARBA" id="ARBA00022555"/>
    </source>
</evidence>
<keyword evidence="11 13" id="KW-0030">Aminoacyl-tRNA synthetase</keyword>
<comment type="similarity">
    <text evidence="2 13">Belongs to the class-II aminoacyl-tRNA synthetase family.</text>
</comment>
<dbReference type="Gene3D" id="3.40.50.800">
    <property type="entry name" value="Anticodon-binding domain"/>
    <property type="match status" value="1"/>
</dbReference>
<dbReference type="Pfam" id="PF08915">
    <property type="entry name" value="tRNA-Thr_ED"/>
    <property type="match status" value="1"/>
</dbReference>
<evidence type="ECO:0000256" key="10">
    <source>
        <dbReference type="ARBA" id="ARBA00022917"/>
    </source>
</evidence>
<gene>
    <name evidence="13" type="primary">thrS</name>
    <name evidence="15" type="ORF">P0O24_10890</name>
</gene>
<dbReference type="InterPro" id="IPR002314">
    <property type="entry name" value="aa-tRNA-synt_IIb"/>
</dbReference>
<evidence type="ECO:0000256" key="1">
    <source>
        <dbReference type="ARBA" id="ARBA00004496"/>
    </source>
</evidence>
<feature type="binding site" evidence="13">
    <location>
        <position position="316"/>
    </location>
    <ligand>
        <name>Zn(2+)</name>
        <dbReference type="ChEBI" id="CHEBI:29105"/>
        <note>catalytic</note>
    </ligand>
</feature>
<keyword evidence="8 13" id="KW-0067">ATP-binding</keyword>
<dbReference type="RefSeq" id="WP_316969783.1">
    <property type="nucleotide sequence ID" value="NZ_JARFPL010000044.1"/>
</dbReference>
<dbReference type="PRINTS" id="PR01047">
    <property type="entry name" value="TRNASYNTHTHR"/>
</dbReference>
<dbReference type="InterPro" id="IPR036621">
    <property type="entry name" value="Anticodon-bd_dom_sf"/>
</dbReference>
<dbReference type="GO" id="GO:0004829">
    <property type="term" value="F:threonine-tRNA ligase activity"/>
    <property type="evidence" value="ECO:0007669"/>
    <property type="project" value="UniProtKB-EC"/>
</dbReference>
<keyword evidence="10 13" id="KW-0648">Protein biosynthesis</keyword>
<dbReference type="SUPFAM" id="SSF52954">
    <property type="entry name" value="Class II aaRS ABD-related"/>
    <property type="match status" value="1"/>
</dbReference>
<dbReference type="Gene3D" id="3.50.80.10">
    <property type="entry name" value="D-tyrosyl-tRNA(Tyr) deacylase"/>
    <property type="match status" value="1"/>
</dbReference>
<evidence type="ECO:0000313" key="16">
    <source>
        <dbReference type="Proteomes" id="UP001215956"/>
    </source>
</evidence>
<comment type="subunit">
    <text evidence="13">Homodimer.</text>
</comment>
<comment type="caution">
    <text evidence="15">The sequence shown here is derived from an EMBL/GenBank/DDBJ whole genome shotgun (WGS) entry which is preliminary data.</text>
</comment>
<comment type="subcellular location">
    <subcellularLocation>
        <location evidence="1 13">Cytoplasm</location>
    </subcellularLocation>
</comment>
<evidence type="ECO:0000313" key="15">
    <source>
        <dbReference type="EMBL" id="MDF0594086.1"/>
    </source>
</evidence>
<dbReference type="EC" id="6.1.1.3" evidence="13"/>
<feature type="binding site" evidence="13">
    <location>
        <position position="492"/>
    </location>
    <ligand>
        <name>Zn(2+)</name>
        <dbReference type="ChEBI" id="CHEBI:29105"/>
        <note>catalytic</note>
    </ligand>
</feature>
<dbReference type="SUPFAM" id="SSF55681">
    <property type="entry name" value="Class II aaRS and biotin synthetases"/>
    <property type="match status" value="1"/>
</dbReference>
<keyword evidence="7 13" id="KW-0862">Zinc</keyword>
<dbReference type="PROSITE" id="PS50862">
    <property type="entry name" value="AA_TRNA_LIGASE_II"/>
    <property type="match status" value="1"/>
</dbReference>
<comment type="cofactor">
    <cofactor evidence="13">
        <name>Zn(2+)</name>
        <dbReference type="ChEBI" id="CHEBI:29105"/>
    </cofactor>
    <text evidence="13">Binds 1 zinc ion per subunit.</text>
</comment>
<dbReference type="PANTHER" id="PTHR11451:SF44">
    <property type="entry name" value="THREONINE--TRNA LIGASE, CHLOROPLASTIC_MITOCHONDRIAL 2"/>
    <property type="match status" value="1"/>
</dbReference>
<dbReference type="Pfam" id="PF00587">
    <property type="entry name" value="tRNA-synt_2b"/>
    <property type="match status" value="1"/>
</dbReference>
<comment type="caution">
    <text evidence="13">Lacks conserved residue(s) required for the propagation of feature annotation.</text>
</comment>
<keyword evidence="4 13" id="KW-0820">tRNA-binding</keyword>
<dbReference type="CDD" id="cd00860">
    <property type="entry name" value="ThrRS_anticodon"/>
    <property type="match status" value="1"/>
</dbReference>
<keyword evidence="16" id="KW-1185">Reference proteome</keyword>
<organism evidence="15 16">
    <name type="scientific">Candidatus Methanocrinis alkalitolerans</name>
    <dbReference type="NCBI Taxonomy" id="3033395"/>
    <lineage>
        <taxon>Archaea</taxon>
        <taxon>Methanobacteriati</taxon>
        <taxon>Methanobacteriota</taxon>
        <taxon>Stenosarchaea group</taxon>
        <taxon>Methanomicrobia</taxon>
        <taxon>Methanotrichales</taxon>
        <taxon>Methanotrichaceae</taxon>
        <taxon>Methanocrinis</taxon>
    </lineage>
</organism>
<dbReference type="Proteomes" id="UP001215956">
    <property type="component" value="Unassembled WGS sequence"/>
</dbReference>
<dbReference type="InterPro" id="IPR004154">
    <property type="entry name" value="Anticodon-bd"/>
</dbReference>
<keyword evidence="9 13" id="KW-0694">RNA-binding</keyword>
<dbReference type="HAMAP" id="MF_00184">
    <property type="entry name" value="Thr_tRNA_synth"/>
    <property type="match status" value="1"/>
</dbReference>